<evidence type="ECO:0000256" key="1">
    <source>
        <dbReference type="SAM" id="MobiDB-lite"/>
    </source>
</evidence>
<evidence type="ECO:0000313" key="2">
    <source>
        <dbReference type="EMBL" id="JAD24035.1"/>
    </source>
</evidence>
<reference evidence="2" key="1">
    <citation type="submission" date="2014-09" db="EMBL/GenBank/DDBJ databases">
        <authorList>
            <person name="Magalhaes I.L.F."/>
            <person name="Oliveira U."/>
            <person name="Santos F.R."/>
            <person name="Vidigal T.H.D.A."/>
            <person name="Brescovit A.D."/>
            <person name="Santos A.J."/>
        </authorList>
    </citation>
    <scope>NUCLEOTIDE SEQUENCE</scope>
    <source>
        <tissue evidence="2">Shoot tissue taken approximately 20 cm above the soil surface</tissue>
    </source>
</reference>
<sequence length="29" mass="3054">MTAAALHRPTLESGRAGFARPHLGVDQHG</sequence>
<accession>A0A0A8YFH4</accession>
<dbReference type="AlphaFoldDB" id="A0A0A8YFH4"/>
<proteinExistence type="predicted"/>
<protein>
    <submittedName>
        <fullName evidence="2">Uncharacterized protein</fullName>
    </submittedName>
</protein>
<dbReference type="EMBL" id="GBRH01273860">
    <property type="protein sequence ID" value="JAD24035.1"/>
    <property type="molecule type" value="Transcribed_RNA"/>
</dbReference>
<reference evidence="2" key="2">
    <citation type="journal article" date="2015" name="Data Brief">
        <title>Shoot transcriptome of the giant reed, Arundo donax.</title>
        <authorList>
            <person name="Barrero R.A."/>
            <person name="Guerrero F.D."/>
            <person name="Moolhuijzen P."/>
            <person name="Goolsby J.A."/>
            <person name="Tidwell J."/>
            <person name="Bellgard S.E."/>
            <person name="Bellgard M.I."/>
        </authorList>
    </citation>
    <scope>NUCLEOTIDE SEQUENCE</scope>
    <source>
        <tissue evidence="2">Shoot tissue taken approximately 20 cm above the soil surface</tissue>
    </source>
</reference>
<feature type="region of interest" description="Disordered" evidence="1">
    <location>
        <begin position="1"/>
        <end position="29"/>
    </location>
</feature>
<organism evidence="2">
    <name type="scientific">Arundo donax</name>
    <name type="common">Giant reed</name>
    <name type="synonym">Donax arundinaceus</name>
    <dbReference type="NCBI Taxonomy" id="35708"/>
    <lineage>
        <taxon>Eukaryota</taxon>
        <taxon>Viridiplantae</taxon>
        <taxon>Streptophyta</taxon>
        <taxon>Embryophyta</taxon>
        <taxon>Tracheophyta</taxon>
        <taxon>Spermatophyta</taxon>
        <taxon>Magnoliopsida</taxon>
        <taxon>Liliopsida</taxon>
        <taxon>Poales</taxon>
        <taxon>Poaceae</taxon>
        <taxon>PACMAD clade</taxon>
        <taxon>Arundinoideae</taxon>
        <taxon>Arundineae</taxon>
        <taxon>Arundo</taxon>
    </lineage>
</organism>
<name>A0A0A8YFH4_ARUDO</name>